<dbReference type="AlphaFoldDB" id="G6YF28"/>
<comment type="similarity">
    <text evidence="1">Belongs to the ROK (NagC/XylR) family.</text>
</comment>
<reference evidence="2 3" key="1">
    <citation type="journal article" date="2012" name="J. Bacteriol.">
        <title>Draft Genome Sequence of Plant Growth-Promoting Rhizobium Mesorhizobium amorphae, Isolated from Zinc-Lead Mine Tailings.</title>
        <authorList>
            <person name="Hao X."/>
            <person name="Lin Y."/>
            <person name="Johnstone L."/>
            <person name="Baltrus D.A."/>
            <person name="Miller S.J."/>
            <person name="Wei G."/>
            <person name="Rensing C."/>
        </authorList>
    </citation>
    <scope>NUCLEOTIDE SEQUENCE [LARGE SCALE GENOMIC DNA]</scope>
    <source>
        <strain evidence="2 3">CCNWGS0123</strain>
    </source>
</reference>
<dbReference type="KEGG" id="mamo:A6B35_10285"/>
<dbReference type="RefSeq" id="WP_006204268.1">
    <property type="nucleotide sequence ID" value="NZ_AGSN01000150.1"/>
</dbReference>
<dbReference type="PANTHER" id="PTHR18964">
    <property type="entry name" value="ROK (REPRESSOR, ORF, KINASE) FAMILY"/>
    <property type="match status" value="1"/>
</dbReference>
<dbReference type="eggNOG" id="COG1414">
    <property type="taxonomic scope" value="Bacteria"/>
</dbReference>
<dbReference type="Gene3D" id="3.30.420.40">
    <property type="match status" value="2"/>
</dbReference>
<dbReference type="Proteomes" id="UP000002949">
    <property type="component" value="Unassembled WGS sequence"/>
</dbReference>
<dbReference type="eggNOG" id="COG1940">
    <property type="taxonomic scope" value="Bacteria"/>
</dbReference>
<dbReference type="EMBL" id="AGSN01000150">
    <property type="protein sequence ID" value="EHH09642.1"/>
    <property type="molecule type" value="Genomic_DNA"/>
</dbReference>
<dbReference type="InterPro" id="IPR036388">
    <property type="entry name" value="WH-like_DNA-bd_sf"/>
</dbReference>
<evidence type="ECO:0000256" key="1">
    <source>
        <dbReference type="ARBA" id="ARBA00006479"/>
    </source>
</evidence>
<keyword evidence="3" id="KW-1185">Reference proteome</keyword>
<dbReference type="PANTHER" id="PTHR18964:SF149">
    <property type="entry name" value="BIFUNCTIONAL UDP-N-ACETYLGLUCOSAMINE 2-EPIMERASE_N-ACETYLMANNOSAMINE KINASE"/>
    <property type="match status" value="1"/>
</dbReference>
<dbReference type="SUPFAM" id="SSF53067">
    <property type="entry name" value="Actin-like ATPase domain"/>
    <property type="match status" value="1"/>
</dbReference>
<proteinExistence type="inferred from homology"/>
<dbReference type="PATRIC" id="fig|1082933.3.peg.4458"/>
<accession>G6YF28</accession>
<dbReference type="InterPro" id="IPR036390">
    <property type="entry name" value="WH_DNA-bd_sf"/>
</dbReference>
<dbReference type="InterPro" id="IPR049874">
    <property type="entry name" value="ROK_cs"/>
</dbReference>
<evidence type="ECO:0000313" key="3">
    <source>
        <dbReference type="Proteomes" id="UP000002949"/>
    </source>
</evidence>
<evidence type="ECO:0000313" key="2">
    <source>
        <dbReference type="EMBL" id="EHH09642.1"/>
    </source>
</evidence>
<organism evidence="2 3">
    <name type="scientific">Mesorhizobium amorphae CCNWGS0123</name>
    <dbReference type="NCBI Taxonomy" id="1082933"/>
    <lineage>
        <taxon>Bacteria</taxon>
        <taxon>Pseudomonadati</taxon>
        <taxon>Pseudomonadota</taxon>
        <taxon>Alphaproteobacteria</taxon>
        <taxon>Hyphomicrobiales</taxon>
        <taxon>Phyllobacteriaceae</taxon>
        <taxon>Mesorhizobium</taxon>
    </lineage>
</organism>
<name>G6YF28_9HYPH</name>
<dbReference type="SUPFAM" id="SSF46785">
    <property type="entry name" value="Winged helix' DNA-binding domain"/>
    <property type="match status" value="1"/>
</dbReference>
<sequence>MNDPALTASSHRRIRQSNEVAALRALHQFGRLSRAELARKLRLNRSSSGHIIASLTADGLVREAIEDPPEQPGYARVGRPGIMLELVPDAIFFLGVEIGVEHISTVEIDLGTNIVSTNVEPFDGPSISVEAAVDRAVSMALQSIPASKLERCEGFGVSTPAQMDKHGLVRLAPLLGWRNVHLAELVRDVLPLRVPVLAENDANAFAIGATYGRSEAHSGVTLFLVMESGVGGGIIIDGNLFRGANGLAGEIGHLIISDAPGPRRNLEQLIGLETIMGEYRKTSALSHPAFGNFLADVQDRLPSAVSIAEHWAKALATGLVQACRIIDADRIVLGGSVAALYPLMAARVAAHIHAIQESSFPFPSITVNDEGTVGSAFGAACMLHQRYLSLESQRFADDAAEFEEPEADEGR</sequence>
<gene>
    <name evidence="2" type="ORF">MEA186_22866</name>
</gene>
<dbReference type="InterPro" id="IPR043129">
    <property type="entry name" value="ATPase_NBD"/>
</dbReference>
<dbReference type="OrthoDB" id="49685at2"/>
<dbReference type="Gene3D" id="1.10.10.10">
    <property type="entry name" value="Winged helix-like DNA-binding domain superfamily/Winged helix DNA-binding domain"/>
    <property type="match status" value="1"/>
</dbReference>
<dbReference type="STRING" id="1082933.A6B35_10285"/>
<dbReference type="InterPro" id="IPR000600">
    <property type="entry name" value="ROK"/>
</dbReference>
<dbReference type="PROSITE" id="PS01125">
    <property type="entry name" value="ROK"/>
    <property type="match status" value="1"/>
</dbReference>
<dbReference type="Pfam" id="PF00480">
    <property type="entry name" value="ROK"/>
    <property type="match status" value="1"/>
</dbReference>
<protein>
    <submittedName>
        <fullName evidence="2">Transcriptional regulator protein</fullName>
    </submittedName>
</protein>